<protein>
    <recommendedName>
        <fullName evidence="3">Beta-hexosaminidase eukaryotic type N-terminal domain-containing protein</fullName>
    </recommendedName>
</protein>
<gene>
    <name evidence="2" type="ORF">DSPE1174_LOCUS20195</name>
</gene>
<organism evidence="2">
    <name type="scientific">Octactis speculum</name>
    <dbReference type="NCBI Taxonomy" id="3111310"/>
    <lineage>
        <taxon>Eukaryota</taxon>
        <taxon>Sar</taxon>
        <taxon>Stramenopiles</taxon>
        <taxon>Ochrophyta</taxon>
        <taxon>Dictyochophyceae</taxon>
        <taxon>Dictyochales</taxon>
        <taxon>Dictyochaceae</taxon>
        <taxon>Octactis</taxon>
    </lineage>
</organism>
<sequence>MLLRTLIIIVATCSWLAHGFTCSNGGAITCGGSGARRATIPMHSSKGLDTPSLTTVFTAEFGHVKKSLSTLLKFWLIGGLEGKAAGWNGIGELEALHSNSGAVASIEVDIESSTVSLVSRSEPSLAGSLQMSMYAHALLDELYDIASTEEAAEGDRLCFPPEAATAARESLSVKRE</sequence>
<feature type="signal peptide" evidence="1">
    <location>
        <begin position="1"/>
        <end position="19"/>
    </location>
</feature>
<reference evidence="2" key="1">
    <citation type="submission" date="2021-01" db="EMBL/GenBank/DDBJ databases">
        <authorList>
            <person name="Corre E."/>
            <person name="Pelletier E."/>
            <person name="Niang G."/>
            <person name="Scheremetjew M."/>
            <person name="Finn R."/>
            <person name="Kale V."/>
            <person name="Holt S."/>
            <person name="Cochrane G."/>
            <person name="Meng A."/>
            <person name="Brown T."/>
            <person name="Cohen L."/>
        </authorList>
    </citation>
    <scope>NUCLEOTIDE SEQUENCE</scope>
    <source>
        <strain evidence="2">CCMP1381</strain>
    </source>
</reference>
<proteinExistence type="predicted"/>
<accession>A0A7S2D9E5</accession>
<evidence type="ECO:0000256" key="1">
    <source>
        <dbReference type="SAM" id="SignalP"/>
    </source>
</evidence>
<keyword evidence="1" id="KW-0732">Signal</keyword>
<evidence type="ECO:0000313" key="2">
    <source>
        <dbReference type="EMBL" id="CAD9447645.1"/>
    </source>
</evidence>
<dbReference type="AlphaFoldDB" id="A0A7S2D9E5"/>
<dbReference type="EMBL" id="HBGS01039127">
    <property type="protein sequence ID" value="CAD9447645.1"/>
    <property type="molecule type" value="Transcribed_RNA"/>
</dbReference>
<name>A0A7S2D9E5_9STRA</name>
<feature type="chain" id="PRO_5031068315" description="Beta-hexosaminidase eukaryotic type N-terminal domain-containing protein" evidence="1">
    <location>
        <begin position="20"/>
        <end position="176"/>
    </location>
</feature>
<evidence type="ECO:0008006" key="3">
    <source>
        <dbReference type="Google" id="ProtNLM"/>
    </source>
</evidence>